<comment type="caution">
    <text evidence="2">The sequence shown here is derived from an EMBL/GenBank/DDBJ whole genome shotgun (WGS) entry which is preliminary data.</text>
</comment>
<dbReference type="Gene3D" id="2.60.40.1080">
    <property type="match status" value="2"/>
</dbReference>
<evidence type="ECO:0000259" key="1">
    <source>
        <dbReference type="Pfam" id="PF18962"/>
    </source>
</evidence>
<dbReference type="RefSeq" id="WP_105041206.1">
    <property type="nucleotide sequence ID" value="NZ_PPSL01000008.1"/>
</dbReference>
<sequence length="1111" mass="110890">MSQINLGGLTGFPAALKREAGIWKTKRDAKESRFSKTMTLLSGAIILSLQLLSGKADAQIATYHGTGGTSTSVTYAANSTGTALTSTGLGSNSPCGSGGLSGLTNNGVTTYSSSNGHLYFTVTANPGYVLNVTGYTAKLRRSGSGLSKVRMAYVTTGGVINDLVDKAPDNTGCGGGSTVFSWNTATGGALPTGVTSFTAELFPYAPISSGGTIQFNDITINGTVTINPVSCPGVIAAGTVTPSSTTICGGNNVALALTGFSTGTNIGYQWQSSPDGITYSNITGATNTTYNAVSSPTVTTTTYYKATTTCTVGGASNTSSVGTITVNSTPNAGAITGSLVLNIGGTATLTNPTASTGGSIVGVWNSSNTSVATIDNVTGNYGGVSAGNSTISYTATDISTGCDATTTANASVVFPGTLATYIGTGGTSTIVTGIADEAVSALSASGFGSATTCTTGGLSGLTIPTSVTSYSASGPKVAYTVTANAGHALNVFGFWVKSRSSGTGPDMARLAYSIDGGTTWIDEGVTHTLSTSGSCGSNTNTWHWVPSAAISGASSIIVAVFPYYSASATGTFQVNTLEVDGVVSSNATCSVTPLAGVITPSVTVACLSGYASLSFAGDAGPGISYSWEADNGSGFAPIAGASNTSYLSPVYTTVPTNITYRVVTTCASVGSANSATSSFSVVGLPAAISGVPSPYLFAGSSVTLVDATTGGTWSSSNFSVATIDATTGEVTGLIPGYTVVRYSTAGFGCAVTDTIAVIEPASISAYLGTGGNSTTVTPIAPVTTSAFSAAGAFGSATACGSGGLSGLTVNNTITTYAASNPHVVYTITPAASGATINVTGIHATVRSSATGPQLVRIAYSTDGGTTWTDNGTDLSSDIQSCGVSTIDVNFPASFSNAGSILVAIYPFASVSSTGTFQVNALNVTGTVTCPVISTITELIGAYDLNGTSYSPIFCNGITASATPAGGSWSSSDVVVATVDPATGELFFLTDGVFDVVYTAPCGDTANATITVNSADGPICDGTGAKYTISTAVATVNTASDIKLFPNPASNVLNISAAENVNVVVLSMDGKTLIEQTNAKNINVSKLATGVYMVKIYNTNNNLIKTVKFEKN</sequence>
<dbReference type="OrthoDB" id="5381604at2"/>
<gene>
    <name evidence="2" type="ORF">CJD36_021145</name>
</gene>
<evidence type="ECO:0000313" key="3">
    <source>
        <dbReference type="Proteomes" id="UP000239872"/>
    </source>
</evidence>
<proteinExistence type="predicted"/>
<dbReference type="Proteomes" id="UP000239872">
    <property type="component" value="Unassembled WGS sequence"/>
</dbReference>
<accession>A0A2S7SQQ8</accession>
<dbReference type="AlphaFoldDB" id="A0A2S7SQQ8"/>
<feature type="domain" description="Secretion system C-terminal sorting" evidence="1">
    <location>
        <begin position="1043"/>
        <end position="1105"/>
    </location>
</feature>
<reference evidence="2 3" key="1">
    <citation type="submission" date="2018-01" db="EMBL/GenBank/DDBJ databases">
        <title>A novel member of the phylum Bacteroidetes isolated from glacier ice.</title>
        <authorList>
            <person name="Liu Q."/>
            <person name="Xin Y.-H."/>
        </authorList>
    </citation>
    <scope>NUCLEOTIDE SEQUENCE [LARGE SCALE GENOMIC DNA]</scope>
    <source>
        <strain evidence="2 3">RB1R16</strain>
    </source>
</reference>
<dbReference type="EMBL" id="PPSL01000008">
    <property type="protein sequence ID" value="PQJ09084.1"/>
    <property type="molecule type" value="Genomic_DNA"/>
</dbReference>
<name>A0A2S7SQQ8_9BACT</name>
<dbReference type="InterPro" id="IPR026444">
    <property type="entry name" value="Secre_tail"/>
</dbReference>
<dbReference type="NCBIfam" id="TIGR04183">
    <property type="entry name" value="Por_Secre_tail"/>
    <property type="match status" value="1"/>
</dbReference>
<dbReference type="Pfam" id="PF18962">
    <property type="entry name" value="Por_Secre_tail"/>
    <property type="match status" value="1"/>
</dbReference>
<protein>
    <recommendedName>
        <fullName evidence="1">Secretion system C-terminal sorting domain-containing protein</fullName>
    </recommendedName>
</protein>
<organism evidence="2 3">
    <name type="scientific">Flavipsychrobacter stenotrophus</name>
    <dbReference type="NCBI Taxonomy" id="2077091"/>
    <lineage>
        <taxon>Bacteria</taxon>
        <taxon>Pseudomonadati</taxon>
        <taxon>Bacteroidota</taxon>
        <taxon>Chitinophagia</taxon>
        <taxon>Chitinophagales</taxon>
        <taxon>Chitinophagaceae</taxon>
        <taxon>Flavipsychrobacter</taxon>
    </lineage>
</organism>
<keyword evidence="3" id="KW-1185">Reference proteome</keyword>
<evidence type="ECO:0000313" key="2">
    <source>
        <dbReference type="EMBL" id="PQJ09084.1"/>
    </source>
</evidence>